<feature type="domain" description="Chemotaxis methyl-accepting receptor HlyB-like 4HB MCP" evidence="2">
    <location>
        <begin position="10"/>
        <end position="174"/>
    </location>
</feature>
<protein>
    <recommendedName>
        <fullName evidence="2">Chemotaxis methyl-accepting receptor HlyB-like 4HB MCP domain-containing protein</fullName>
    </recommendedName>
</protein>
<comment type="caution">
    <text evidence="3">The sequence shown here is derived from an EMBL/GenBank/DDBJ whole genome shotgun (WGS) entry which is preliminary data.</text>
</comment>
<evidence type="ECO:0000313" key="3">
    <source>
        <dbReference type="EMBL" id="MBA9079389.1"/>
    </source>
</evidence>
<name>A0A839GRA8_9BACT</name>
<keyword evidence="1" id="KW-0812">Transmembrane</keyword>
<keyword evidence="1" id="KW-0472">Membrane</keyword>
<dbReference type="RefSeq" id="WP_182514290.1">
    <property type="nucleotide sequence ID" value="NZ_JACJIQ010000021.1"/>
</dbReference>
<keyword evidence="4" id="KW-1185">Reference proteome</keyword>
<accession>A0A839GRA8</accession>
<dbReference type="InterPro" id="IPR024478">
    <property type="entry name" value="HlyB_4HB_MCP"/>
</dbReference>
<evidence type="ECO:0000259" key="2">
    <source>
        <dbReference type="Pfam" id="PF12729"/>
    </source>
</evidence>
<organism evidence="3 4">
    <name type="scientific">Rufibacter quisquiliarum</name>
    <dbReference type="NCBI Taxonomy" id="1549639"/>
    <lineage>
        <taxon>Bacteria</taxon>
        <taxon>Pseudomonadati</taxon>
        <taxon>Bacteroidota</taxon>
        <taxon>Cytophagia</taxon>
        <taxon>Cytophagales</taxon>
        <taxon>Hymenobacteraceae</taxon>
        <taxon>Rufibacter</taxon>
    </lineage>
</organism>
<dbReference type="Proteomes" id="UP000563094">
    <property type="component" value="Unassembled WGS sequence"/>
</dbReference>
<dbReference type="Pfam" id="PF12729">
    <property type="entry name" value="4HB_MCP_1"/>
    <property type="match status" value="1"/>
</dbReference>
<reference evidence="3 4" key="1">
    <citation type="submission" date="2020-08" db="EMBL/GenBank/DDBJ databases">
        <title>Genomic Encyclopedia of Type Strains, Phase IV (KMG-IV): sequencing the most valuable type-strain genomes for metagenomic binning, comparative biology and taxonomic classification.</title>
        <authorList>
            <person name="Goeker M."/>
        </authorList>
    </citation>
    <scope>NUCLEOTIDE SEQUENCE [LARGE SCALE GENOMIC DNA]</scope>
    <source>
        <strain evidence="3 4">DSM 29854</strain>
    </source>
</reference>
<dbReference type="AlphaFoldDB" id="A0A839GRA8"/>
<evidence type="ECO:0000256" key="1">
    <source>
        <dbReference type="SAM" id="Phobius"/>
    </source>
</evidence>
<dbReference type="EMBL" id="JACJIQ010000021">
    <property type="protein sequence ID" value="MBA9079389.1"/>
    <property type="molecule type" value="Genomic_DNA"/>
</dbReference>
<keyword evidence="1" id="KW-1133">Transmembrane helix</keyword>
<feature type="transmembrane region" description="Helical" evidence="1">
    <location>
        <begin position="181"/>
        <end position="204"/>
    </location>
</feature>
<evidence type="ECO:0000313" key="4">
    <source>
        <dbReference type="Proteomes" id="UP000563094"/>
    </source>
</evidence>
<gene>
    <name evidence="3" type="ORF">FHS90_004124</name>
</gene>
<sequence length="218" mass="23831">MKWAYSIKQKTKAALLLAVVMVLVIAKNMMDSRHVSQLGDSFSSVYEDRLLVESYIFQLSGHLYQKKMTVDNCSSQGNTSGLREKISIHNAAITTLLHAYAKTKLTPAEAQCFEKFKQNMAAIKQLELSYLAAPSGGLAKRQMDAQYSLAAGNLEQLSGIQVSEGKALSDQTKRIIAGSALLTQFELGVLICLGLMIIAIVLASKSMMPKKPQMPSLN</sequence>
<proteinExistence type="predicted"/>